<feature type="compositionally biased region" description="Polar residues" evidence="6">
    <location>
        <begin position="33"/>
        <end position="47"/>
    </location>
</feature>
<feature type="domain" description="Major facilitator superfamily (MFS) profile" evidence="8">
    <location>
        <begin position="105"/>
        <end position="399"/>
    </location>
</feature>
<feature type="transmembrane region" description="Helical" evidence="7">
    <location>
        <begin position="342"/>
        <end position="363"/>
    </location>
</feature>
<organism evidence="9 10">
    <name type="scientific">Fusarium mangiferae</name>
    <name type="common">Mango malformation disease fungus</name>
    <dbReference type="NCBI Taxonomy" id="192010"/>
    <lineage>
        <taxon>Eukaryota</taxon>
        <taxon>Fungi</taxon>
        <taxon>Dikarya</taxon>
        <taxon>Ascomycota</taxon>
        <taxon>Pezizomycotina</taxon>
        <taxon>Sordariomycetes</taxon>
        <taxon>Hypocreomycetidae</taxon>
        <taxon>Hypocreales</taxon>
        <taxon>Nectriaceae</taxon>
        <taxon>Fusarium</taxon>
        <taxon>Fusarium fujikuroi species complex</taxon>
    </lineage>
</organism>
<evidence type="ECO:0000256" key="1">
    <source>
        <dbReference type="ARBA" id="ARBA00004141"/>
    </source>
</evidence>
<dbReference type="Gene3D" id="1.20.1250.20">
    <property type="entry name" value="MFS general substrate transporter like domains"/>
    <property type="match status" value="1"/>
</dbReference>
<feature type="compositionally biased region" description="Low complexity" evidence="6">
    <location>
        <begin position="48"/>
        <end position="73"/>
    </location>
</feature>
<dbReference type="GeneID" id="65095061"/>
<dbReference type="PROSITE" id="PS50850">
    <property type="entry name" value="MFS"/>
    <property type="match status" value="1"/>
</dbReference>
<feature type="transmembrane region" description="Helical" evidence="7">
    <location>
        <begin position="181"/>
        <end position="199"/>
    </location>
</feature>
<dbReference type="PANTHER" id="PTHR23502:SF59">
    <property type="entry name" value="MULTIDRUG TRANSPORTER, PUTATIVE (AFU_ORTHOLOGUE AFUA_1G10370)-RELATED"/>
    <property type="match status" value="1"/>
</dbReference>
<evidence type="ECO:0000256" key="5">
    <source>
        <dbReference type="ARBA" id="ARBA00023180"/>
    </source>
</evidence>
<evidence type="ECO:0000256" key="6">
    <source>
        <dbReference type="SAM" id="MobiDB-lite"/>
    </source>
</evidence>
<dbReference type="InterPro" id="IPR020846">
    <property type="entry name" value="MFS_dom"/>
</dbReference>
<feature type="region of interest" description="Disordered" evidence="6">
    <location>
        <begin position="1"/>
        <end position="96"/>
    </location>
</feature>
<dbReference type="Proteomes" id="UP000184255">
    <property type="component" value="Unassembled WGS sequence"/>
</dbReference>
<dbReference type="RefSeq" id="XP_041691442.1">
    <property type="nucleotide sequence ID" value="XM_041826130.1"/>
</dbReference>
<dbReference type="PANTHER" id="PTHR23502">
    <property type="entry name" value="MAJOR FACILITATOR SUPERFAMILY"/>
    <property type="match status" value="1"/>
</dbReference>
<keyword evidence="2 7" id="KW-0812">Transmembrane</keyword>
<feature type="transmembrane region" description="Helical" evidence="7">
    <location>
        <begin position="240"/>
        <end position="262"/>
    </location>
</feature>
<evidence type="ECO:0000313" key="9">
    <source>
        <dbReference type="EMBL" id="CVL09066.1"/>
    </source>
</evidence>
<keyword evidence="10" id="KW-1185">Reference proteome</keyword>
<dbReference type="VEuPathDB" id="FungiDB:FMAN_16271"/>
<gene>
    <name evidence="9" type="ORF">FMAN_16271</name>
</gene>
<keyword evidence="4 7" id="KW-0472">Membrane</keyword>
<protein>
    <submittedName>
        <fullName evidence="9">Related to fluconazole resistance protein</fullName>
    </submittedName>
</protein>
<comment type="caution">
    <text evidence="9">The sequence shown here is derived from an EMBL/GenBank/DDBJ whole genome shotgun (WGS) entry which is preliminary data.</text>
</comment>
<dbReference type="EMBL" id="FCQH01000030">
    <property type="protein sequence ID" value="CVL09066.1"/>
    <property type="molecule type" value="Genomic_DNA"/>
</dbReference>
<evidence type="ECO:0000259" key="8">
    <source>
        <dbReference type="PROSITE" id="PS50850"/>
    </source>
</evidence>
<dbReference type="GO" id="GO:0022857">
    <property type="term" value="F:transmembrane transporter activity"/>
    <property type="evidence" value="ECO:0007669"/>
    <property type="project" value="InterPro"/>
</dbReference>
<dbReference type="AlphaFoldDB" id="A0A1L7UP21"/>
<sequence>MEKPKGLHNSQGRDLIQDFVPSSNSAGDEEPSKSLSHSTQPSCQNDASSKTYSLSGSKSSRRPATSMSTTRTPSPRESDLSRIRSRPVPSFSHPIAHVKTTEDQLVDFDGLDDPYRPLNWSTEKKVITIVLYGLITMSATWASSSDSSGTAQVAAHFHVSSFGVGPLLWAPLSEIYGRRRAVFIPMFVATCFSYGSAGAKDFQTLMITRFFSAFFSSAPVTNTGVVLGDLFLPSERGFAMAAYAMAVVGGPVLGPIVSSAVVQEPSLGWRWTEYLTGIVQIIFLTLAVIFVDETYAPTLLIHKARHLRRETGNWALHAKFEEWDVSIQELAGKFLVRPVQLLMTPICFLVASYASFCYGILYMQPGAIPIIFQEIRGWGFWSPRFHSSAFFLASSLDVG</sequence>
<dbReference type="GO" id="GO:0005886">
    <property type="term" value="C:plasma membrane"/>
    <property type="evidence" value="ECO:0007669"/>
    <property type="project" value="TreeGrafter"/>
</dbReference>
<comment type="subcellular location">
    <subcellularLocation>
        <location evidence="1">Membrane</location>
        <topology evidence="1">Multi-pass membrane protein</topology>
    </subcellularLocation>
</comment>
<accession>A0A1L7UP21</accession>
<dbReference type="Pfam" id="PF07690">
    <property type="entry name" value="MFS_1"/>
    <property type="match status" value="1"/>
</dbReference>
<dbReference type="SUPFAM" id="SSF103473">
    <property type="entry name" value="MFS general substrate transporter"/>
    <property type="match status" value="1"/>
</dbReference>
<evidence type="ECO:0000256" key="4">
    <source>
        <dbReference type="ARBA" id="ARBA00023136"/>
    </source>
</evidence>
<evidence type="ECO:0000256" key="7">
    <source>
        <dbReference type="SAM" id="Phobius"/>
    </source>
</evidence>
<evidence type="ECO:0000313" key="10">
    <source>
        <dbReference type="Proteomes" id="UP000184255"/>
    </source>
</evidence>
<evidence type="ECO:0000256" key="2">
    <source>
        <dbReference type="ARBA" id="ARBA00022692"/>
    </source>
</evidence>
<name>A0A1L7UP21_FUSMA</name>
<evidence type="ECO:0000256" key="3">
    <source>
        <dbReference type="ARBA" id="ARBA00022989"/>
    </source>
</evidence>
<reference evidence="10" key="1">
    <citation type="journal article" date="2016" name="Genome Biol. Evol.">
        <title>Comparative 'omics' of the Fusarium fujikuroi species complex highlights differences in genetic potential and metabolite synthesis.</title>
        <authorList>
            <person name="Niehaus E.-M."/>
            <person name="Muensterkoetter M."/>
            <person name="Proctor R.H."/>
            <person name="Brown D.W."/>
            <person name="Sharon A."/>
            <person name="Idan Y."/>
            <person name="Oren-Young L."/>
            <person name="Sieber C.M."/>
            <person name="Novak O."/>
            <person name="Pencik A."/>
            <person name="Tarkowska D."/>
            <person name="Hromadova K."/>
            <person name="Freeman S."/>
            <person name="Maymon M."/>
            <person name="Elazar M."/>
            <person name="Youssef S.A."/>
            <person name="El-Shabrawy E.S.M."/>
            <person name="Shalaby A.B.A."/>
            <person name="Houterman P."/>
            <person name="Brock N.L."/>
            <person name="Burkhardt I."/>
            <person name="Tsavkelova E.A."/>
            <person name="Dickschat J.S."/>
            <person name="Galuszka P."/>
            <person name="Gueldener U."/>
            <person name="Tudzynski B."/>
        </authorList>
    </citation>
    <scope>NUCLEOTIDE SEQUENCE [LARGE SCALE GENOMIC DNA]</scope>
    <source>
        <strain evidence="10">MRC7560</strain>
    </source>
</reference>
<proteinExistence type="predicted"/>
<dbReference type="InterPro" id="IPR036259">
    <property type="entry name" value="MFS_trans_sf"/>
</dbReference>
<keyword evidence="5" id="KW-0325">Glycoprotein</keyword>
<feature type="transmembrane region" description="Helical" evidence="7">
    <location>
        <begin position="274"/>
        <end position="291"/>
    </location>
</feature>
<keyword evidence="3 7" id="KW-1133">Transmembrane helix</keyword>
<dbReference type="InterPro" id="IPR011701">
    <property type="entry name" value="MFS"/>
</dbReference>